<keyword evidence="8 12" id="KW-0067">ATP-binding</keyword>
<comment type="function">
    <text evidence="12">Catalyzes the phosphorylation of ribose at O-5 in a reaction requiring ATP and magnesium. The resulting D-ribose-5-phosphate can then be used either for sythesis of nucleotides, histidine, and tryptophan, or as a component of the pentose phosphate pathway.</text>
</comment>
<feature type="binding site" evidence="12">
    <location>
        <position position="261"/>
    </location>
    <ligand>
        <name>substrate</name>
    </ligand>
</feature>
<feature type="active site" description="Proton acceptor" evidence="12">
    <location>
        <position position="261"/>
    </location>
</feature>
<keyword evidence="6 12" id="KW-0547">Nucleotide-binding</keyword>
<comment type="caution">
    <text evidence="12">Lacks conserved residue(s) required for the propagation of feature annotation.</text>
</comment>
<dbReference type="GO" id="GO:0019303">
    <property type="term" value="P:D-ribose catabolic process"/>
    <property type="evidence" value="ECO:0007669"/>
    <property type="project" value="UniProtKB-UniRule"/>
</dbReference>
<comment type="activity regulation">
    <text evidence="12">Activated by a monovalent cation that binds near, but not in, the active site. The most likely occupant of the site in vivo is potassium. Ion binding induces a conformational change that may alter substrate affinity.</text>
</comment>
<evidence type="ECO:0000313" key="15">
    <source>
        <dbReference type="Proteomes" id="UP000500857"/>
    </source>
</evidence>
<comment type="cofactor">
    <cofactor evidence="12">
        <name>Mg(2+)</name>
        <dbReference type="ChEBI" id="CHEBI:18420"/>
    </cofactor>
    <text evidence="12">Requires a divalent cation, most likely magnesium in vivo, as an electrophilic catalyst to aid phosphoryl group transfer. It is the chelate of the metal and the nucleotide that is the actual substrate.</text>
</comment>
<comment type="catalytic activity">
    <reaction evidence="12">
        <text>D-ribose + ATP = D-ribose 5-phosphate + ADP + H(+)</text>
        <dbReference type="Rhea" id="RHEA:13697"/>
        <dbReference type="ChEBI" id="CHEBI:15378"/>
        <dbReference type="ChEBI" id="CHEBI:30616"/>
        <dbReference type="ChEBI" id="CHEBI:47013"/>
        <dbReference type="ChEBI" id="CHEBI:78346"/>
        <dbReference type="ChEBI" id="CHEBI:456216"/>
        <dbReference type="EC" id="2.7.1.15"/>
    </reaction>
</comment>
<dbReference type="GO" id="GO:0005524">
    <property type="term" value="F:ATP binding"/>
    <property type="evidence" value="ECO:0007669"/>
    <property type="project" value="UniProtKB-UniRule"/>
</dbReference>
<feature type="binding site" evidence="12">
    <location>
        <begin position="19"/>
        <end position="21"/>
    </location>
    <ligand>
        <name>substrate</name>
    </ligand>
</feature>
<dbReference type="InterPro" id="IPR011877">
    <property type="entry name" value="Ribokinase"/>
</dbReference>
<dbReference type="GO" id="GO:0046872">
    <property type="term" value="F:metal ion binding"/>
    <property type="evidence" value="ECO:0007669"/>
    <property type="project" value="UniProtKB-KW"/>
</dbReference>
<evidence type="ECO:0000256" key="9">
    <source>
        <dbReference type="ARBA" id="ARBA00022842"/>
    </source>
</evidence>
<protein>
    <recommendedName>
        <fullName evidence="3 12">Ribokinase</fullName>
        <shortName evidence="12">RK</shortName>
        <ecNumber evidence="2 12">2.7.1.15</ecNumber>
    </recommendedName>
</protein>
<feature type="binding site" evidence="12">
    <location>
        <position position="255"/>
    </location>
    <ligand>
        <name>K(+)</name>
        <dbReference type="ChEBI" id="CHEBI:29103"/>
    </ligand>
</feature>
<accession>A0A6H1TUY8</accession>
<dbReference type="PRINTS" id="PR00990">
    <property type="entry name" value="RIBOKINASE"/>
</dbReference>
<dbReference type="HAMAP" id="MF_01987">
    <property type="entry name" value="Ribokinase"/>
    <property type="match status" value="1"/>
</dbReference>
<keyword evidence="9 12" id="KW-0460">Magnesium</keyword>
<evidence type="ECO:0000256" key="10">
    <source>
        <dbReference type="ARBA" id="ARBA00022958"/>
    </source>
</evidence>
<evidence type="ECO:0000256" key="6">
    <source>
        <dbReference type="ARBA" id="ARBA00022741"/>
    </source>
</evidence>
<proteinExistence type="inferred from homology"/>
<dbReference type="RefSeq" id="WP_168568390.1">
    <property type="nucleotide sequence ID" value="NZ_CP051167.1"/>
</dbReference>
<dbReference type="EMBL" id="CP051167">
    <property type="protein sequence ID" value="QIZ70235.1"/>
    <property type="molecule type" value="Genomic_DNA"/>
</dbReference>
<dbReference type="GO" id="GO:0005829">
    <property type="term" value="C:cytosol"/>
    <property type="evidence" value="ECO:0007669"/>
    <property type="project" value="TreeGrafter"/>
</dbReference>
<dbReference type="PROSITE" id="PS00584">
    <property type="entry name" value="PFKB_KINASES_2"/>
    <property type="match status" value="1"/>
</dbReference>
<dbReference type="PANTHER" id="PTHR10584:SF166">
    <property type="entry name" value="RIBOKINASE"/>
    <property type="match status" value="1"/>
</dbReference>
<comment type="similarity">
    <text evidence="12">Belongs to the carbohydrate kinase PfkB family. Ribokinase subfamily.</text>
</comment>
<evidence type="ECO:0000256" key="4">
    <source>
        <dbReference type="ARBA" id="ARBA00022679"/>
    </source>
</evidence>
<feature type="binding site" evidence="12">
    <location>
        <position position="193"/>
    </location>
    <ligand>
        <name>ATP</name>
        <dbReference type="ChEBI" id="CHEBI:30616"/>
    </ligand>
</feature>
<dbReference type="InterPro" id="IPR011611">
    <property type="entry name" value="PfkB_dom"/>
</dbReference>
<comment type="subcellular location">
    <subcellularLocation>
        <location evidence="12">Cytoplasm</location>
    </subcellularLocation>
</comment>
<dbReference type="InterPro" id="IPR002139">
    <property type="entry name" value="Ribo/fructo_kinase"/>
</dbReference>
<dbReference type="KEGG" id="oxy:HCG48_06325"/>
<evidence type="ECO:0000259" key="13">
    <source>
        <dbReference type="Pfam" id="PF00294"/>
    </source>
</evidence>
<dbReference type="GO" id="GO:0004747">
    <property type="term" value="F:ribokinase activity"/>
    <property type="evidence" value="ECO:0007669"/>
    <property type="project" value="UniProtKB-UniRule"/>
</dbReference>
<evidence type="ECO:0000313" key="14">
    <source>
        <dbReference type="EMBL" id="QIZ70235.1"/>
    </source>
</evidence>
<dbReference type="InterPro" id="IPR029056">
    <property type="entry name" value="Ribokinase-like"/>
</dbReference>
<dbReference type="UniPathway" id="UPA00916">
    <property type="reaction ID" value="UER00889"/>
</dbReference>
<comment type="similarity">
    <text evidence="1">Belongs to the carbohydrate kinase pfkB family.</text>
</comment>
<keyword evidence="11 12" id="KW-0119">Carbohydrate metabolism</keyword>
<feature type="binding site" evidence="12">
    <location>
        <position position="296"/>
    </location>
    <ligand>
        <name>K(+)</name>
        <dbReference type="ChEBI" id="CHEBI:29103"/>
    </ligand>
</feature>
<dbReference type="Pfam" id="PF00294">
    <property type="entry name" value="PfkB"/>
    <property type="match status" value="1"/>
</dbReference>
<evidence type="ECO:0000256" key="2">
    <source>
        <dbReference type="ARBA" id="ARBA00012035"/>
    </source>
</evidence>
<keyword evidence="15" id="KW-1185">Reference proteome</keyword>
<feature type="domain" description="Carbohydrate kinase PfkB" evidence="13">
    <location>
        <begin position="11"/>
        <end position="303"/>
    </location>
</feature>
<evidence type="ECO:0000256" key="8">
    <source>
        <dbReference type="ARBA" id="ARBA00022840"/>
    </source>
</evidence>
<dbReference type="Proteomes" id="UP000500857">
    <property type="component" value="Chromosome"/>
</dbReference>
<comment type="pathway">
    <text evidence="12">Carbohydrate metabolism; D-ribose degradation; D-ribose 5-phosphate from beta-D-ribopyranose: step 2/2.</text>
</comment>
<keyword evidence="12" id="KW-0963">Cytoplasm</keyword>
<feature type="binding site" evidence="12">
    <location>
        <position position="291"/>
    </location>
    <ligand>
        <name>K(+)</name>
        <dbReference type="ChEBI" id="CHEBI:29103"/>
    </ligand>
</feature>
<feature type="binding site" evidence="12">
    <location>
        <position position="294"/>
    </location>
    <ligand>
        <name>K(+)</name>
        <dbReference type="ChEBI" id="CHEBI:29103"/>
    </ligand>
</feature>
<dbReference type="InterPro" id="IPR002173">
    <property type="entry name" value="Carboh/pur_kinase_PfkB_CS"/>
</dbReference>
<dbReference type="NCBIfam" id="TIGR02152">
    <property type="entry name" value="D_ribokin_bact"/>
    <property type="match status" value="1"/>
</dbReference>
<keyword evidence="4 12" id="KW-0808">Transferase</keyword>
<dbReference type="SUPFAM" id="SSF53613">
    <property type="entry name" value="Ribokinase-like"/>
    <property type="match status" value="1"/>
</dbReference>
<dbReference type="EC" id="2.7.1.15" evidence="2 12"/>
<gene>
    <name evidence="12 14" type="primary">rbsK</name>
    <name evidence="14" type="ORF">HCG48_06325</name>
</gene>
<evidence type="ECO:0000256" key="11">
    <source>
        <dbReference type="ARBA" id="ARBA00023277"/>
    </source>
</evidence>
<organism evidence="14 15">
    <name type="scientific">Oxynema aestuarii AP17</name>
    <dbReference type="NCBI Taxonomy" id="2064643"/>
    <lineage>
        <taxon>Bacteria</taxon>
        <taxon>Bacillati</taxon>
        <taxon>Cyanobacteriota</taxon>
        <taxon>Cyanophyceae</taxon>
        <taxon>Oscillatoriophycideae</taxon>
        <taxon>Oscillatoriales</taxon>
        <taxon>Oscillatoriaceae</taxon>
        <taxon>Oxynema</taxon>
        <taxon>Oxynema aestuarii</taxon>
    </lineage>
</organism>
<keyword evidence="7 12" id="KW-0418">Kinase</keyword>
<evidence type="ECO:0000256" key="12">
    <source>
        <dbReference type="HAMAP-Rule" id="MF_01987"/>
    </source>
</evidence>
<sequence>MNPQHPSINPECLVFGSLNLDLVATTPRLPQPGETITGDRFSMVPGGKGANQAVAAARLGVATAIVGRVGGDNFAEILVESLQSAKVQTDRLLKDPAIGSGVAMITVEQSGENTIAVIPGANGRVDETDVDRLAEVLPTAKVLLLQLEIPLAAVEAAARRAKQAGVTVILDPAPARSDLPDSLYPLLDWITPNETEASQLTGIRVHDVEAARQAAMELCRRGVGRAIVKLGAKGVVCCSKDETIAIPAFPVEAVDTVAAGDAFNGAIAAAIVRGFSLQETLIYGAAAGALSATKAGAQPSLPDRPTLEAFLRKR</sequence>
<evidence type="ECO:0000256" key="3">
    <source>
        <dbReference type="ARBA" id="ARBA00016943"/>
    </source>
</evidence>
<feature type="binding site" evidence="12">
    <location>
        <begin position="47"/>
        <end position="51"/>
    </location>
    <ligand>
        <name>substrate</name>
    </ligand>
</feature>
<feature type="binding site" evidence="12">
    <location>
        <position position="300"/>
    </location>
    <ligand>
        <name>K(+)</name>
        <dbReference type="ChEBI" id="CHEBI:29103"/>
    </ligand>
</feature>
<feature type="binding site" evidence="12">
    <location>
        <begin position="260"/>
        <end position="261"/>
    </location>
    <ligand>
        <name>ATP</name>
        <dbReference type="ChEBI" id="CHEBI:30616"/>
    </ligand>
</feature>
<feature type="binding site" evidence="12">
    <location>
        <begin position="229"/>
        <end position="234"/>
    </location>
    <ligand>
        <name>ATP</name>
        <dbReference type="ChEBI" id="CHEBI:30616"/>
    </ligand>
</feature>
<feature type="binding site" evidence="12">
    <location>
        <position position="257"/>
    </location>
    <ligand>
        <name>K(+)</name>
        <dbReference type="ChEBI" id="CHEBI:29103"/>
    </ligand>
</feature>
<dbReference type="PANTHER" id="PTHR10584">
    <property type="entry name" value="SUGAR KINASE"/>
    <property type="match status" value="1"/>
</dbReference>
<comment type="subunit">
    <text evidence="12">Homodimer.</text>
</comment>
<reference evidence="14 15" key="1">
    <citation type="submission" date="2020-04" db="EMBL/GenBank/DDBJ databases">
        <authorList>
            <person name="Basu S."/>
            <person name="Maruthanayagam V."/>
            <person name="Chakraborty S."/>
            <person name="Pramanik A."/>
            <person name="Mukherjee J."/>
            <person name="Brink B."/>
        </authorList>
    </citation>
    <scope>NUCLEOTIDE SEQUENCE [LARGE SCALE GENOMIC DNA]</scope>
    <source>
        <strain evidence="14 15">AP17</strain>
    </source>
</reference>
<dbReference type="Gene3D" id="3.40.1190.20">
    <property type="match status" value="1"/>
</dbReference>
<keyword evidence="5 12" id="KW-0479">Metal-binding</keyword>
<evidence type="ECO:0000256" key="7">
    <source>
        <dbReference type="ARBA" id="ARBA00022777"/>
    </source>
</evidence>
<dbReference type="AlphaFoldDB" id="A0A6H1TUY8"/>
<dbReference type="CDD" id="cd01174">
    <property type="entry name" value="ribokinase"/>
    <property type="match status" value="1"/>
</dbReference>
<name>A0A6H1TUY8_9CYAN</name>
<feature type="binding site" evidence="12">
    <location>
        <position position="148"/>
    </location>
    <ligand>
        <name>substrate</name>
    </ligand>
</feature>
<evidence type="ECO:0000256" key="5">
    <source>
        <dbReference type="ARBA" id="ARBA00022723"/>
    </source>
</evidence>
<evidence type="ECO:0000256" key="1">
    <source>
        <dbReference type="ARBA" id="ARBA00005380"/>
    </source>
</evidence>
<keyword evidence="10 12" id="KW-0630">Potassium</keyword>